<dbReference type="EMBL" id="LAZR01030217">
    <property type="protein sequence ID" value="KKL57282.1"/>
    <property type="molecule type" value="Genomic_DNA"/>
</dbReference>
<reference evidence="1" key="1">
    <citation type="journal article" date="2015" name="Nature">
        <title>Complex archaea that bridge the gap between prokaryotes and eukaryotes.</title>
        <authorList>
            <person name="Spang A."/>
            <person name="Saw J.H."/>
            <person name="Jorgensen S.L."/>
            <person name="Zaremba-Niedzwiedzka K."/>
            <person name="Martijn J."/>
            <person name="Lind A.E."/>
            <person name="van Eijk R."/>
            <person name="Schleper C."/>
            <person name="Guy L."/>
            <person name="Ettema T.J."/>
        </authorList>
    </citation>
    <scope>NUCLEOTIDE SEQUENCE</scope>
</reference>
<protein>
    <submittedName>
        <fullName evidence="1">Uncharacterized protein</fullName>
    </submittedName>
</protein>
<accession>A0A0F9G1N7</accession>
<proteinExistence type="predicted"/>
<sequence length="44" mass="5256">MYGIPQVYFVSEYPLQRFGIYGRRDKKHSVFMEAAIWNQNMQVG</sequence>
<evidence type="ECO:0000313" key="1">
    <source>
        <dbReference type="EMBL" id="KKL57282.1"/>
    </source>
</evidence>
<name>A0A0F9G1N7_9ZZZZ</name>
<dbReference type="AlphaFoldDB" id="A0A0F9G1N7"/>
<gene>
    <name evidence="1" type="ORF">LCGC14_2236970</name>
</gene>
<comment type="caution">
    <text evidence="1">The sequence shown here is derived from an EMBL/GenBank/DDBJ whole genome shotgun (WGS) entry which is preliminary data.</text>
</comment>
<organism evidence="1">
    <name type="scientific">marine sediment metagenome</name>
    <dbReference type="NCBI Taxonomy" id="412755"/>
    <lineage>
        <taxon>unclassified sequences</taxon>
        <taxon>metagenomes</taxon>
        <taxon>ecological metagenomes</taxon>
    </lineage>
</organism>